<dbReference type="Proteomes" id="UP000308549">
    <property type="component" value="Unassembled WGS sequence"/>
</dbReference>
<protein>
    <submittedName>
        <fullName evidence="2">Uncharacterized protein</fullName>
    </submittedName>
</protein>
<accession>A0A4U0TMI8</accession>
<organism evidence="2 3">
    <name type="scientific">Salinomyces thailandicus</name>
    <dbReference type="NCBI Taxonomy" id="706561"/>
    <lineage>
        <taxon>Eukaryota</taxon>
        <taxon>Fungi</taxon>
        <taxon>Dikarya</taxon>
        <taxon>Ascomycota</taxon>
        <taxon>Pezizomycotina</taxon>
        <taxon>Dothideomycetes</taxon>
        <taxon>Dothideomycetidae</taxon>
        <taxon>Mycosphaerellales</taxon>
        <taxon>Teratosphaeriaceae</taxon>
        <taxon>Salinomyces</taxon>
    </lineage>
</organism>
<reference evidence="2 3" key="1">
    <citation type="submission" date="2017-03" db="EMBL/GenBank/DDBJ databases">
        <title>Genomes of endolithic fungi from Antarctica.</title>
        <authorList>
            <person name="Coleine C."/>
            <person name="Masonjones S."/>
            <person name="Stajich J.E."/>
        </authorList>
    </citation>
    <scope>NUCLEOTIDE SEQUENCE [LARGE SCALE GENOMIC DNA]</scope>
    <source>
        <strain evidence="2 3">CCFEE 6315</strain>
    </source>
</reference>
<dbReference type="EMBL" id="NAJL01000060">
    <property type="protein sequence ID" value="TKA23170.1"/>
    <property type="molecule type" value="Genomic_DNA"/>
</dbReference>
<evidence type="ECO:0000313" key="2">
    <source>
        <dbReference type="EMBL" id="TKA23170.1"/>
    </source>
</evidence>
<evidence type="ECO:0000313" key="3">
    <source>
        <dbReference type="Proteomes" id="UP000308549"/>
    </source>
</evidence>
<feature type="compositionally biased region" description="Polar residues" evidence="1">
    <location>
        <begin position="203"/>
        <end position="216"/>
    </location>
</feature>
<feature type="region of interest" description="Disordered" evidence="1">
    <location>
        <begin position="132"/>
        <end position="240"/>
    </location>
</feature>
<sequence length="553" mass="62376">MSLEMKDPVKQSELRRRYKRTVLVLFTDIDFNPDEYRDEDARPAALDRLASTNDLRKFQQDPGKRVWVDDGLHTETSLRRVIKGVIDKYCKDGLRSELRKCGSEVVAFQHGSKAIAKAYWQSCCEAGSKIRAQQATSDNNLQASVSRSRKCMSAQASKRSIPKSRRSRREKGQRSSLRWRDRSPVGNTTPMQEEIRNLERANCITSRGKQPTSGPTSPAELLDNTTSNATGSVEPVTPPHRSPAHLQLVQRAMDLSEIKLVELQVKGDDIRKCLESLRTWIWPAVVHLYETVGLPEGKWVPKSPGHPSHSLETLYATAFGQEWRGPAKDLIEGSSITTHEAGAMLVGAALHRKVFTASVRRQYREPIFGIYEDLARQYSEKAQLPYAALTRVNALRAIEDPRYESNYIVPAAAKFTGRVAGVLKEHLSYEIKVSEDVWRSAALPNFEEELVPWIQTAFRLKHRLDAGGNTAKFCWYYPGTDFDSNEMSPVRGASYQRNRARKVAVTLLSGARLRNSNGEDLVASRAQMKLDPEFLGARARSLPKGHEEDCRLR</sequence>
<comment type="caution">
    <text evidence="2">The sequence shown here is derived from an EMBL/GenBank/DDBJ whole genome shotgun (WGS) entry which is preliminary data.</text>
</comment>
<keyword evidence="3" id="KW-1185">Reference proteome</keyword>
<proteinExistence type="predicted"/>
<feature type="compositionally biased region" description="Basic and acidic residues" evidence="1">
    <location>
        <begin position="170"/>
        <end position="183"/>
    </location>
</feature>
<feature type="compositionally biased region" description="Polar residues" evidence="1">
    <location>
        <begin position="132"/>
        <end position="146"/>
    </location>
</feature>
<feature type="compositionally biased region" description="Basic residues" evidence="1">
    <location>
        <begin position="160"/>
        <end position="169"/>
    </location>
</feature>
<dbReference type="AlphaFoldDB" id="A0A4U0TMI8"/>
<name>A0A4U0TMI8_9PEZI</name>
<gene>
    <name evidence="2" type="ORF">B0A50_07200</name>
</gene>
<evidence type="ECO:0000256" key="1">
    <source>
        <dbReference type="SAM" id="MobiDB-lite"/>
    </source>
</evidence>